<dbReference type="Proteomes" id="UP000798046">
    <property type="component" value="Unassembled WGS sequence"/>
</dbReference>
<protein>
    <submittedName>
        <fullName evidence="3">SAM-dependent methyltransferase</fullName>
    </submittedName>
</protein>
<dbReference type="Pfam" id="PF02636">
    <property type="entry name" value="Methyltransf_28"/>
    <property type="match status" value="1"/>
</dbReference>
<dbReference type="PANTHER" id="PTHR12049:SF7">
    <property type="entry name" value="PROTEIN ARGININE METHYLTRANSFERASE NDUFAF7, MITOCHONDRIAL"/>
    <property type="match status" value="1"/>
</dbReference>
<dbReference type="GO" id="GO:0032259">
    <property type="term" value="P:methylation"/>
    <property type="evidence" value="ECO:0007669"/>
    <property type="project" value="UniProtKB-KW"/>
</dbReference>
<organism evidence="3 4">
    <name type="scientific">Oryzomonas sagensis</name>
    <dbReference type="NCBI Taxonomy" id="2603857"/>
    <lineage>
        <taxon>Bacteria</taxon>
        <taxon>Pseudomonadati</taxon>
        <taxon>Thermodesulfobacteriota</taxon>
        <taxon>Desulfuromonadia</taxon>
        <taxon>Geobacterales</taxon>
        <taxon>Geobacteraceae</taxon>
        <taxon>Oryzomonas</taxon>
    </lineage>
</organism>
<evidence type="ECO:0000313" key="4">
    <source>
        <dbReference type="Proteomes" id="UP000798046"/>
    </source>
</evidence>
<evidence type="ECO:0000313" key="3">
    <source>
        <dbReference type="EMBL" id="KAB0671424.1"/>
    </source>
</evidence>
<sequence>MTEKTPLNDILTARIAMAGRITFAAFMEACLYEPGLGYYTSPGRKVGAEGDFYTSISVHAAFGRVIAREVAQMWRCLGSPASFTLVECGAGNGRLACDIMDYLAEREPEMYAGLDLVLVEREPSLQTAQAELLARHRERLRWLPPEIFGTDGFSFSGCLYSNELIDALPVHRVVMTPEGLREIYVTLRDGGFAEEMGEPSTPAIAAYLERIKITLLPGQQAEVNLAAPEWLAAAARSLQRGFVLTIDYGYPAEELYAPQRKQGTLLCYYRHQVEDDPYIRLGRQDITAHVDFTSLMRRGEELGLEPVWFGEQCRFLLSAGIVEEIEESERSTASEKEKLKVRLALKKLIMPEGGMGDTFRVLIQARGVESPRLLCQRRIGG</sequence>
<dbReference type="InterPro" id="IPR029063">
    <property type="entry name" value="SAM-dependent_MTases_sf"/>
</dbReference>
<proteinExistence type="predicted"/>
<name>A0ABQ6TRN3_9BACT</name>
<comment type="caution">
    <text evidence="3">The sequence shown here is derived from an EMBL/GenBank/DDBJ whole genome shotgun (WGS) entry which is preliminary data.</text>
</comment>
<reference evidence="3 4" key="1">
    <citation type="journal article" date="2020" name="Microorganisms">
        <title>Description of Three Novel Members in the Family Geobacteraceae, Oryzomonas japonicum gen. nov., sp. nov., Oryzomonas sagensis sp. nov., and Oryzomonas ruber sp. nov.</title>
        <authorList>
            <person name="Xu Z."/>
            <person name="Masuda Y."/>
            <person name="Hayakawa C."/>
            <person name="Ushijima N."/>
            <person name="Kawano K."/>
            <person name="Shiratori Y."/>
            <person name="Senoo K."/>
            <person name="Itoh H."/>
        </authorList>
    </citation>
    <scope>NUCLEOTIDE SEQUENCE [LARGE SCALE GENOMIC DNA]</scope>
    <source>
        <strain evidence="3 4">Red100</strain>
    </source>
</reference>
<dbReference type="GO" id="GO:0008168">
    <property type="term" value="F:methyltransferase activity"/>
    <property type="evidence" value="ECO:0007669"/>
    <property type="project" value="UniProtKB-KW"/>
</dbReference>
<dbReference type="InterPro" id="IPR003788">
    <property type="entry name" value="NDUFAF7"/>
</dbReference>
<dbReference type="InterPro" id="IPR038375">
    <property type="entry name" value="NDUFAF7_sf"/>
</dbReference>
<gene>
    <name evidence="3" type="ORF">F6V30_02260</name>
</gene>
<accession>A0ABQ6TRN3</accession>
<dbReference type="PANTHER" id="PTHR12049">
    <property type="entry name" value="PROTEIN ARGININE METHYLTRANSFERASE NDUFAF7, MITOCHONDRIAL"/>
    <property type="match status" value="1"/>
</dbReference>
<keyword evidence="4" id="KW-1185">Reference proteome</keyword>
<evidence type="ECO:0000256" key="2">
    <source>
        <dbReference type="ARBA" id="ARBA00022679"/>
    </source>
</evidence>
<dbReference type="SUPFAM" id="SSF53335">
    <property type="entry name" value="S-adenosyl-L-methionine-dependent methyltransferases"/>
    <property type="match status" value="1"/>
</dbReference>
<keyword evidence="2" id="KW-0808">Transferase</keyword>
<dbReference type="EMBL" id="VZRA01000001">
    <property type="protein sequence ID" value="KAB0671424.1"/>
    <property type="molecule type" value="Genomic_DNA"/>
</dbReference>
<evidence type="ECO:0000256" key="1">
    <source>
        <dbReference type="ARBA" id="ARBA00022603"/>
    </source>
</evidence>
<keyword evidence="1 3" id="KW-0489">Methyltransferase</keyword>
<dbReference type="RefSeq" id="WP_151154884.1">
    <property type="nucleotide sequence ID" value="NZ_VZRA01000001.1"/>
</dbReference>
<dbReference type="Gene3D" id="3.40.50.12710">
    <property type="match status" value="1"/>
</dbReference>